<feature type="repeat" description="WD" evidence="9">
    <location>
        <begin position="432"/>
        <end position="460"/>
    </location>
</feature>
<dbReference type="VEuPathDB" id="CryptoDB:CHUDEA1_1800"/>
<comment type="subcellular location">
    <subcellularLocation>
        <location evidence="1">Nucleus</location>
    </subcellularLocation>
</comment>
<evidence type="ECO:0000256" key="2">
    <source>
        <dbReference type="ARBA" id="ARBA00022574"/>
    </source>
</evidence>
<dbReference type="OrthoDB" id="10257301at2759"/>
<keyword evidence="7" id="KW-0539">Nucleus</keyword>
<accession>A0A0S4TAW1</accession>
<dbReference type="Pfam" id="PF00400">
    <property type="entry name" value="WD40"/>
    <property type="match status" value="5"/>
</dbReference>
<dbReference type="PROSITE" id="PS50294">
    <property type="entry name" value="WD_REPEATS_REGION"/>
    <property type="match status" value="3"/>
</dbReference>
<dbReference type="SMART" id="SM00320">
    <property type="entry name" value="WD40"/>
    <property type="match status" value="7"/>
</dbReference>
<dbReference type="EMBL" id="JTAI01000044">
    <property type="protein sequence ID" value="PPS97311.1"/>
    <property type="molecule type" value="Genomic_DNA"/>
</dbReference>
<keyword evidence="2 9" id="KW-0853">WD repeat</keyword>
<dbReference type="InterPro" id="IPR015943">
    <property type="entry name" value="WD40/YVTN_repeat-like_dom_sf"/>
</dbReference>
<sequence length="494" mass="56897">MFEKDDSANINQLLQKSSAPDVDDAIFNHYDLNKVTLNEQINSFSCSSTAFDLNFNFQNKSTSSKKVDKRTKFDQKKEVYFENLSQDVGEKKLKPSPKKSKYNYIGPWRKDQKEKVITENIIFQTEEDFGGVNNLESEFNDETQESDTDDSLTDEKYAESTFLGKERTDYQNRSWIISPNETKERLPNEQCYAPKKLIKVIRAHSLGVQAIRFIPKTGHLLLSAGLDSQIKIWSSDSKCIYIYHGHKNAVRDIQFSNRQRDCKSFYSCGYDKQILFWDAEYGKTKWKILNDKTPYCVSVHPKNEQSIIVGFSNKKAIQYDTRSNEVVQVYNEHQGAVNTVTFCEDGKKFVTTSDDKKMFVWDVGIPIVVKHIADPLMQSMPYVALHSDGQHLVCQSMDNKILVYDTHANYRCIKKRFTGLKNSGYAIQCDVSPDGQYIISGDINGKVHFWDWKTTKNFRSFNAHEGVSIGCQWHPVFPSRIASCGWDGTIKIWE</sequence>
<evidence type="ECO:0000256" key="6">
    <source>
        <dbReference type="ARBA" id="ARBA00023187"/>
    </source>
</evidence>
<dbReference type="PANTHER" id="PTHR43979">
    <property type="entry name" value="PRE-MRNA-PROCESSING FACTOR 17"/>
    <property type="match status" value="1"/>
</dbReference>
<dbReference type="VEuPathDB" id="CryptoDB:Chro.10205"/>
<reference evidence="10" key="2">
    <citation type="submission" date="2015-08" db="EMBL/GenBank/DDBJ databases">
        <authorList>
            <person name="Babu N.S."/>
            <person name="Beckwith C.J."/>
            <person name="Beseler K.G."/>
            <person name="Brison A."/>
            <person name="Carone J.V."/>
            <person name="Caskin T.P."/>
            <person name="Diamond M."/>
            <person name="Durham M.E."/>
            <person name="Foxe J.M."/>
            <person name="Go M."/>
            <person name="Henderson B.A."/>
            <person name="Jones I.B."/>
            <person name="McGettigan J.A."/>
            <person name="Micheletti S.J."/>
            <person name="Nasrallah M.E."/>
            <person name="Ortiz D."/>
            <person name="Piller C.R."/>
            <person name="Privatt S.R."/>
            <person name="Schneider S.L."/>
            <person name="Sharp S."/>
            <person name="Smith T.C."/>
            <person name="Stanton J.D."/>
            <person name="Ullery H.E."/>
            <person name="Wilson R.J."/>
            <person name="Serrano M.G."/>
            <person name="Buck G."/>
            <person name="Lee V."/>
            <person name="Wang Y."/>
            <person name="Carvalho R."/>
            <person name="Voegtly L."/>
            <person name="Shi R."/>
            <person name="Duckworth R."/>
            <person name="Johnson A."/>
            <person name="Loviza R."/>
            <person name="Walstead R."/>
            <person name="Shah Z."/>
            <person name="Kiflezghi M."/>
            <person name="Wade K."/>
            <person name="Ball S.L."/>
            <person name="Bradley K.W."/>
            <person name="Asai D.J."/>
            <person name="Bowman C.A."/>
            <person name="Russell D.A."/>
            <person name="Pope W.H."/>
            <person name="Jacobs-Sera D."/>
            <person name="Hendrix R.W."/>
            <person name="Hatfull G.F."/>
        </authorList>
    </citation>
    <scope>NUCLEOTIDE SEQUENCE [LARGE SCALE GENOMIC DNA]</scope>
</reference>
<evidence type="ECO:0000256" key="8">
    <source>
        <dbReference type="ARBA" id="ARBA00068146"/>
    </source>
</evidence>
<dbReference type="VEuPathDB" id="CryptoDB:GY17_00001185"/>
<organism evidence="10">
    <name type="scientific">Cryptosporidium hominis</name>
    <dbReference type="NCBI Taxonomy" id="237895"/>
    <lineage>
        <taxon>Eukaryota</taxon>
        <taxon>Sar</taxon>
        <taxon>Alveolata</taxon>
        <taxon>Apicomplexa</taxon>
        <taxon>Conoidasida</taxon>
        <taxon>Coccidia</taxon>
        <taxon>Eucoccidiorida</taxon>
        <taxon>Eimeriorina</taxon>
        <taxon>Cryptosporidiidae</taxon>
        <taxon>Cryptosporidium</taxon>
    </lineage>
</organism>
<reference evidence="11 12" key="1">
    <citation type="submission" date="2014-11" db="EMBL/GenBank/DDBJ databases">
        <title>Comparative genomic analysis of Cryptosporidium hominis reveals occurrence of genetic recombination in virulent subtypes.</title>
        <authorList>
            <person name="Guo Y."/>
            <person name="Tang K."/>
            <person name="Frace M."/>
            <person name="Li N."/>
            <person name="Roellig D.M."/>
            <person name="Sammons S."/>
            <person name="Knipe K."/>
            <person name="Rowe L."/>
            <person name="Feng Y."/>
            <person name="Xiao L."/>
        </authorList>
    </citation>
    <scope>NUCLEOTIDE SEQUENCE [LARGE SCALE GENOMIC DNA]</scope>
    <source>
        <strain evidence="11">30976</strain>
    </source>
</reference>
<dbReference type="VEuPathDB" id="CryptoDB:ChTU502y2012_305g0275"/>
<dbReference type="AlphaFoldDB" id="A0A0S4TAW1"/>
<gene>
    <name evidence="10" type="ORF">CHUDEA1_1800</name>
    <name evidence="11" type="ORF">GY17_00001185</name>
</gene>
<evidence type="ECO:0000313" key="10">
    <source>
        <dbReference type="EMBL" id="CUV04122.1"/>
    </source>
</evidence>
<feature type="repeat" description="WD" evidence="9">
    <location>
        <begin position="461"/>
        <end position="494"/>
    </location>
</feature>
<dbReference type="Gene3D" id="2.130.10.10">
    <property type="entry name" value="YVTN repeat-like/Quinoprotein amine dehydrogenase"/>
    <property type="match status" value="1"/>
</dbReference>
<dbReference type="Proteomes" id="UP001429100">
    <property type="component" value="Unassembled WGS sequence"/>
</dbReference>
<dbReference type="SUPFAM" id="SSF50978">
    <property type="entry name" value="WD40 repeat-like"/>
    <property type="match status" value="1"/>
</dbReference>
<evidence type="ECO:0000256" key="7">
    <source>
        <dbReference type="ARBA" id="ARBA00023242"/>
    </source>
</evidence>
<evidence type="ECO:0000256" key="5">
    <source>
        <dbReference type="ARBA" id="ARBA00022737"/>
    </source>
</evidence>
<keyword evidence="4" id="KW-0747">Spliceosome</keyword>
<feature type="repeat" description="WD" evidence="9">
    <location>
        <begin position="330"/>
        <end position="363"/>
    </location>
</feature>
<keyword evidence="5" id="KW-0677">Repeat</keyword>
<dbReference type="InterPro" id="IPR001680">
    <property type="entry name" value="WD40_rpt"/>
</dbReference>
<dbReference type="GO" id="GO:0003729">
    <property type="term" value="F:mRNA binding"/>
    <property type="evidence" value="ECO:0007669"/>
    <property type="project" value="TreeGrafter"/>
</dbReference>
<evidence type="ECO:0000256" key="1">
    <source>
        <dbReference type="ARBA" id="ARBA00004123"/>
    </source>
</evidence>
<evidence type="ECO:0000256" key="4">
    <source>
        <dbReference type="ARBA" id="ARBA00022728"/>
    </source>
</evidence>
<dbReference type="EMBL" id="LN877947">
    <property type="protein sequence ID" value="CUV04122.1"/>
    <property type="molecule type" value="Genomic_DNA"/>
</dbReference>
<evidence type="ECO:0000256" key="9">
    <source>
        <dbReference type="PROSITE-ProRule" id="PRU00221"/>
    </source>
</evidence>
<name>A0A0S4TAW1_CRYHO</name>
<dbReference type="Proteomes" id="UP000199752">
    <property type="component" value="Chromosome 1"/>
</dbReference>
<dbReference type="PANTHER" id="PTHR43979:SF1">
    <property type="entry name" value="PRE-MRNA-PROCESSING FACTOR 17"/>
    <property type="match status" value="1"/>
</dbReference>
<evidence type="ECO:0000313" key="11">
    <source>
        <dbReference type="EMBL" id="PPS97311.1"/>
    </source>
</evidence>
<dbReference type="PROSITE" id="PS50082">
    <property type="entry name" value="WD_REPEATS_2"/>
    <property type="match status" value="4"/>
</dbReference>
<keyword evidence="12" id="KW-1185">Reference proteome</keyword>
<dbReference type="InterPro" id="IPR036322">
    <property type="entry name" value="WD40_repeat_dom_sf"/>
</dbReference>
<evidence type="ECO:0000256" key="3">
    <source>
        <dbReference type="ARBA" id="ARBA00022664"/>
    </source>
</evidence>
<evidence type="ECO:0000313" key="12">
    <source>
        <dbReference type="Proteomes" id="UP001429100"/>
    </source>
</evidence>
<keyword evidence="3" id="KW-0507">mRNA processing</keyword>
<dbReference type="GO" id="GO:0071013">
    <property type="term" value="C:catalytic step 2 spliceosome"/>
    <property type="evidence" value="ECO:0007669"/>
    <property type="project" value="InterPro"/>
</dbReference>
<dbReference type="InterPro" id="IPR032847">
    <property type="entry name" value="PRPF17"/>
</dbReference>
<protein>
    <recommendedName>
        <fullName evidence="8">Pre-mRNA-processing factor 17</fullName>
    </recommendedName>
</protein>
<feature type="repeat" description="WD" evidence="9">
    <location>
        <begin position="201"/>
        <end position="234"/>
    </location>
</feature>
<reference evidence="11 12" key="3">
    <citation type="submission" date="2017-10" db="EMBL/GenBank/DDBJ databases">
        <title>Consistent, comparative and evidence-based genome annotation and re-annotation for the closely-related species, Cryptosporidium parvum, C. hominis and C. tyzzeri.</title>
        <authorList>
            <person name="Baptista R.P."/>
            <person name="Li Y."/>
            <person name="Sateriale A."/>
            <person name="Striepen B."/>
            <person name="Kissinger J.C."/>
        </authorList>
    </citation>
    <scope>NUCLEOTIDE SEQUENCE [LARGE SCALE GENOMIC DNA]</scope>
    <source>
        <strain evidence="11">30976</strain>
    </source>
</reference>
<keyword evidence="6" id="KW-0508">mRNA splicing</keyword>
<dbReference type="GO" id="GO:0000398">
    <property type="term" value="P:mRNA splicing, via spliceosome"/>
    <property type="evidence" value="ECO:0007669"/>
    <property type="project" value="InterPro"/>
</dbReference>
<proteinExistence type="predicted"/>
<dbReference type="CDD" id="cd00200">
    <property type="entry name" value="WD40"/>
    <property type="match status" value="1"/>
</dbReference>
<dbReference type="FunFam" id="2.130.10.10:FF:000034">
    <property type="entry name" value="Pre-mRNA-processing factor 17, putative"/>
    <property type="match status" value="1"/>
</dbReference>